<dbReference type="OrthoDB" id="1931120at2"/>
<dbReference type="GO" id="GO:0005524">
    <property type="term" value="F:ATP binding"/>
    <property type="evidence" value="ECO:0007669"/>
    <property type="project" value="UniProtKB-KW"/>
</dbReference>
<evidence type="ECO:0000256" key="5">
    <source>
        <dbReference type="ARBA" id="ARBA00022553"/>
    </source>
</evidence>
<keyword evidence="12" id="KW-0902">Two-component regulatory system</keyword>
<evidence type="ECO:0000313" key="17">
    <source>
        <dbReference type="EMBL" id="TCJ87200.1"/>
    </source>
</evidence>
<dbReference type="AlphaFoldDB" id="A0A4R1F1J5"/>
<evidence type="ECO:0000256" key="8">
    <source>
        <dbReference type="ARBA" id="ARBA00022741"/>
    </source>
</evidence>
<dbReference type="PRINTS" id="PR00344">
    <property type="entry name" value="BCTRLSENSOR"/>
</dbReference>
<keyword evidence="5" id="KW-0597">Phosphoprotein</keyword>
<name>A0A4R1F1J5_9GAMM</name>
<keyword evidence="18" id="KW-1185">Reference proteome</keyword>
<evidence type="ECO:0000256" key="4">
    <source>
        <dbReference type="ARBA" id="ARBA00022475"/>
    </source>
</evidence>
<dbReference type="Pfam" id="PF00512">
    <property type="entry name" value="HisKA"/>
    <property type="match status" value="1"/>
</dbReference>
<keyword evidence="14" id="KW-0175">Coiled coil</keyword>
<keyword evidence="4" id="KW-1003">Cell membrane</keyword>
<dbReference type="SMART" id="SM00388">
    <property type="entry name" value="HisKA"/>
    <property type="match status" value="1"/>
</dbReference>
<evidence type="ECO:0000256" key="1">
    <source>
        <dbReference type="ARBA" id="ARBA00000085"/>
    </source>
</evidence>
<feature type="transmembrane region" description="Helical" evidence="15">
    <location>
        <begin position="286"/>
        <end position="307"/>
    </location>
</feature>
<evidence type="ECO:0000256" key="6">
    <source>
        <dbReference type="ARBA" id="ARBA00022679"/>
    </source>
</evidence>
<organism evidence="17 18">
    <name type="scientific">Cocleimonas flava</name>
    <dbReference type="NCBI Taxonomy" id="634765"/>
    <lineage>
        <taxon>Bacteria</taxon>
        <taxon>Pseudomonadati</taxon>
        <taxon>Pseudomonadota</taxon>
        <taxon>Gammaproteobacteria</taxon>
        <taxon>Thiotrichales</taxon>
        <taxon>Thiotrichaceae</taxon>
        <taxon>Cocleimonas</taxon>
    </lineage>
</organism>
<evidence type="ECO:0000256" key="3">
    <source>
        <dbReference type="ARBA" id="ARBA00012438"/>
    </source>
</evidence>
<evidence type="ECO:0000256" key="7">
    <source>
        <dbReference type="ARBA" id="ARBA00022692"/>
    </source>
</evidence>
<comment type="caution">
    <text evidence="17">The sequence shown here is derived from an EMBL/GenBank/DDBJ whole genome shotgun (WGS) entry which is preliminary data.</text>
</comment>
<dbReference type="InterPro" id="IPR029151">
    <property type="entry name" value="Sensor-like_sf"/>
</dbReference>
<dbReference type="SMART" id="SM00387">
    <property type="entry name" value="HATPase_c"/>
    <property type="match status" value="1"/>
</dbReference>
<evidence type="ECO:0000313" key="18">
    <source>
        <dbReference type="Proteomes" id="UP000294887"/>
    </source>
</evidence>
<keyword evidence="7 15" id="KW-0812">Transmembrane</keyword>
<dbReference type="GO" id="GO:0000155">
    <property type="term" value="F:phosphorelay sensor kinase activity"/>
    <property type="evidence" value="ECO:0007669"/>
    <property type="project" value="InterPro"/>
</dbReference>
<keyword evidence="9 17" id="KW-0418">Kinase</keyword>
<evidence type="ECO:0000256" key="2">
    <source>
        <dbReference type="ARBA" id="ARBA00004651"/>
    </source>
</evidence>
<dbReference type="InterPro" id="IPR036890">
    <property type="entry name" value="HATPase_C_sf"/>
</dbReference>
<dbReference type="InterPro" id="IPR003661">
    <property type="entry name" value="HisK_dim/P_dom"/>
</dbReference>
<dbReference type="CDD" id="cd12914">
    <property type="entry name" value="PDC1_DGC_like"/>
    <property type="match status" value="1"/>
</dbReference>
<evidence type="ECO:0000256" key="15">
    <source>
        <dbReference type="SAM" id="Phobius"/>
    </source>
</evidence>
<dbReference type="GO" id="GO:0005886">
    <property type="term" value="C:plasma membrane"/>
    <property type="evidence" value="ECO:0007669"/>
    <property type="project" value="UniProtKB-SubCell"/>
</dbReference>
<evidence type="ECO:0000256" key="12">
    <source>
        <dbReference type="ARBA" id="ARBA00023012"/>
    </source>
</evidence>
<dbReference type="CDD" id="cd00082">
    <property type="entry name" value="HisKA"/>
    <property type="match status" value="1"/>
</dbReference>
<dbReference type="RefSeq" id="WP_131905494.1">
    <property type="nucleotide sequence ID" value="NZ_BAAAFU010000004.1"/>
</dbReference>
<dbReference type="EC" id="2.7.13.3" evidence="3"/>
<dbReference type="SUPFAM" id="SSF103190">
    <property type="entry name" value="Sensory domain-like"/>
    <property type="match status" value="1"/>
</dbReference>
<keyword evidence="6" id="KW-0808">Transferase</keyword>
<gene>
    <name evidence="17" type="ORF">EV695_1706</name>
</gene>
<keyword evidence="8" id="KW-0547">Nucleotide-binding</keyword>
<comment type="subcellular location">
    <subcellularLocation>
        <location evidence="2">Cell membrane</location>
        <topology evidence="2">Multi-pass membrane protein</topology>
    </subcellularLocation>
</comment>
<evidence type="ECO:0000256" key="14">
    <source>
        <dbReference type="SAM" id="Coils"/>
    </source>
</evidence>
<dbReference type="Gene3D" id="3.30.565.10">
    <property type="entry name" value="Histidine kinase-like ATPase, C-terminal domain"/>
    <property type="match status" value="1"/>
</dbReference>
<comment type="catalytic activity">
    <reaction evidence="1">
        <text>ATP + protein L-histidine = ADP + protein N-phospho-L-histidine.</text>
        <dbReference type="EC" id="2.7.13.3"/>
    </reaction>
</comment>
<keyword evidence="11 15" id="KW-1133">Transmembrane helix</keyword>
<dbReference type="SUPFAM" id="SSF47384">
    <property type="entry name" value="Homodimeric domain of signal transducing histidine kinase"/>
    <property type="match status" value="1"/>
</dbReference>
<dbReference type="Proteomes" id="UP000294887">
    <property type="component" value="Unassembled WGS sequence"/>
</dbReference>
<feature type="coiled-coil region" evidence="14">
    <location>
        <begin position="323"/>
        <end position="357"/>
    </location>
</feature>
<dbReference type="InterPro" id="IPR004358">
    <property type="entry name" value="Sig_transdc_His_kin-like_C"/>
</dbReference>
<keyword evidence="10" id="KW-0067">ATP-binding</keyword>
<dbReference type="PIRSF" id="PIRSF036431">
    <property type="entry name" value="STHK_DctB"/>
    <property type="match status" value="1"/>
</dbReference>
<evidence type="ECO:0000259" key="16">
    <source>
        <dbReference type="PROSITE" id="PS50109"/>
    </source>
</evidence>
<dbReference type="PANTHER" id="PTHR43065">
    <property type="entry name" value="SENSOR HISTIDINE KINASE"/>
    <property type="match status" value="1"/>
</dbReference>
<dbReference type="PROSITE" id="PS50109">
    <property type="entry name" value="HIS_KIN"/>
    <property type="match status" value="1"/>
</dbReference>
<keyword evidence="13 15" id="KW-0472">Membrane</keyword>
<feature type="transmembrane region" description="Helical" evidence="15">
    <location>
        <begin position="7"/>
        <end position="26"/>
    </location>
</feature>
<evidence type="ECO:0000256" key="13">
    <source>
        <dbReference type="ARBA" id="ARBA00023136"/>
    </source>
</evidence>
<dbReference type="SUPFAM" id="SSF55874">
    <property type="entry name" value="ATPase domain of HSP90 chaperone/DNA topoisomerase II/histidine kinase"/>
    <property type="match status" value="1"/>
</dbReference>
<dbReference type="Gene3D" id="1.10.287.130">
    <property type="match status" value="1"/>
</dbReference>
<dbReference type="InterPro" id="IPR003594">
    <property type="entry name" value="HATPase_dom"/>
</dbReference>
<dbReference type="Gene3D" id="3.30.450.20">
    <property type="entry name" value="PAS domain"/>
    <property type="match status" value="2"/>
</dbReference>
<dbReference type="InterPro" id="IPR036097">
    <property type="entry name" value="HisK_dim/P_sf"/>
</dbReference>
<dbReference type="InterPro" id="IPR033479">
    <property type="entry name" value="dCache_1"/>
</dbReference>
<evidence type="ECO:0000256" key="10">
    <source>
        <dbReference type="ARBA" id="ARBA00022840"/>
    </source>
</evidence>
<protein>
    <recommendedName>
        <fullName evidence="3">histidine kinase</fullName>
        <ecNumber evidence="3">2.7.13.3</ecNumber>
    </recommendedName>
</protein>
<proteinExistence type="predicted"/>
<feature type="domain" description="Histidine kinase" evidence="16">
    <location>
        <begin position="366"/>
        <end position="592"/>
    </location>
</feature>
<accession>A0A4R1F1J5</accession>
<evidence type="ECO:0000256" key="9">
    <source>
        <dbReference type="ARBA" id="ARBA00022777"/>
    </source>
</evidence>
<dbReference type="InterPro" id="IPR017055">
    <property type="entry name" value="Sig_transdc_His_kinase_DctB"/>
</dbReference>
<dbReference type="InterPro" id="IPR005467">
    <property type="entry name" value="His_kinase_dom"/>
</dbReference>
<dbReference type="Pfam" id="PF02743">
    <property type="entry name" value="dCache_1"/>
    <property type="match status" value="1"/>
</dbReference>
<dbReference type="PANTHER" id="PTHR43065:SF46">
    <property type="entry name" value="C4-DICARBOXYLATE TRANSPORT SENSOR PROTEIN DCTB"/>
    <property type="match status" value="1"/>
</dbReference>
<reference evidence="17 18" key="1">
    <citation type="submission" date="2019-03" db="EMBL/GenBank/DDBJ databases">
        <title>Genomic Encyclopedia of Type Strains, Phase IV (KMG-IV): sequencing the most valuable type-strain genomes for metagenomic binning, comparative biology and taxonomic classification.</title>
        <authorList>
            <person name="Goeker M."/>
        </authorList>
    </citation>
    <scope>NUCLEOTIDE SEQUENCE [LARGE SCALE GENOMIC DNA]</scope>
    <source>
        <strain evidence="17 18">DSM 24830</strain>
    </source>
</reference>
<dbReference type="EMBL" id="SMFQ01000003">
    <property type="protein sequence ID" value="TCJ87200.1"/>
    <property type="molecule type" value="Genomic_DNA"/>
</dbReference>
<sequence length="612" mass="68817">MKQKNILILIGFFVLSALTASLHYWLKNAYQDQLINNQQIGVDTYRNALEAALARFDYLPHVLSQNNDLFELAFNQPELANKSLLAFKESSKVDAIYIMQRDGETIASSNWDQKDSFVGKNYGYRPYFKQALNQQKGQFFGVGATTNIPGYFVSAPYREKGNVKAVIVAKVLLSSIVDNWNTRTQDGETVFVADENNVIILTSKEDWLYNTLSPLNSEQNIAIKEQKQFGNNPLPLLDITSNPQKPHFIRIRQQQYIQSIASPNVMNWKIHYLIPSSQISEKLFAFWSRVIILLLLGLAAILIIRGINNRTALRRSQGESSALRKLNLTLEREIEERKQIEQKLRKAQVELRRTSKLAAMGQLSASITHEIGQPLAAMRTYIANLTMDQQQATESNFDPSRSISTLSKLDQLVNRLTTITQQLRYFARSGDKETLSVDLRKAINGAITTTQPSIEEAGIRLDVLKGKDPVMVQAGRVRLEQVIVNLLKNSMEAILETSTTGDAKNDQEWITLSLESTEKNAIIKIQDSGPGVSEEIRKELFEPFFTTKPSGVGMGLGLAISLNIIHELNGTLHVENRTTGGACFIITLPIQNSNDNEAIESLRDDRDNNDNE</sequence>
<evidence type="ECO:0000256" key="11">
    <source>
        <dbReference type="ARBA" id="ARBA00022989"/>
    </source>
</evidence>
<dbReference type="Pfam" id="PF02518">
    <property type="entry name" value="HATPase_c"/>
    <property type="match status" value="1"/>
</dbReference>